<dbReference type="SUPFAM" id="SSF48264">
    <property type="entry name" value="Cytochrome P450"/>
    <property type="match status" value="1"/>
</dbReference>
<evidence type="ECO:0000256" key="16">
    <source>
        <dbReference type="RuleBase" id="RU000461"/>
    </source>
</evidence>
<dbReference type="EMBL" id="JARAOO010000010">
    <property type="protein sequence ID" value="KAJ7953292.1"/>
    <property type="molecule type" value="Genomic_DNA"/>
</dbReference>
<evidence type="ECO:0000256" key="8">
    <source>
        <dbReference type="ARBA" id="ARBA00023002"/>
    </source>
</evidence>
<keyword evidence="8 16" id="KW-0560">Oxidoreductase</keyword>
<keyword evidence="19" id="KW-1185">Reference proteome</keyword>
<dbReference type="PROSITE" id="PS00086">
    <property type="entry name" value="CYTOCHROME_P450"/>
    <property type="match status" value="1"/>
</dbReference>
<dbReference type="EC" id="1.14.14.137" evidence="14"/>
<evidence type="ECO:0000256" key="2">
    <source>
        <dbReference type="ARBA" id="ARBA00004167"/>
    </source>
</evidence>
<dbReference type="GO" id="GO:0016125">
    <property type="term" value="P:sterol metabolic process"/>
    <property type="evidence" value="ECO:0007669"/>
    <property type="project" value="TreeGrafter"/>
</dbReference>
<evidence type="ECO:0000256" key="4">
    <source>
        <dbReference type="ARBA" id="ARBA00022617"/>
    </source>
</evidence>
<dbReference type="AlphaFoldDB" id="A0AAD7PFM3"/>
<dbReference type="GO" id="GO:0010295">
    <property type="term" value="F:(+)-abscisic acid 8'-hydroxylase activity"/>
    <property type="evidence" value="ECO:0007669"/>
    <property type="project" value="UniProtKB-EC"/>
</dbReference>
<dbReference type="FunFam" id="1.10.630.10:FF:000014">
    <property type="entry name" value="Abscisic acid 8"/>
    <property type="match status" value="1"/>
</dbReference>
<comment type="pathway">
    <text evidence="13">Plant hormone degradation; abscisic acid degradation.</text>
</comment>
<dbReference type="GO" id="GO:0016020">
    <property type="term" value="C:membrane"/>
    <property type="evidence" value="ECO:0007669"/>
    <property type="project" value="UniProtKB-SubCell"/>
</dbReference>
<evidence type="ECO:0000256" key="1">
    <source>
        <dbReference type="ARBA" id="ARBA00001971"/>
    </source>
</evidence>
<comment type="similarity">
    <text evidence="3 16">Belongs to the cytochrome P450 family.</text>
</comment>
<sequence length="466" mass="53197">MESSSMFCLFASIFFFIFLLILLIKFLTSKPSELPLPPGSLGWPYIGETFQLYSQNPNVFFASKVKRYGSIFKTHILGCPCVMISSPEAAKFVLVTRAHLFKPTFPPSKERMLGKQAIFFHQGDYHAKLRKLVLRAFMPEATKNIVPDVESLAKDTLKSWEGRLINTYLEMKTFTFNVALLSIFGKDEILYREDLKRCYYLLEKGYNSMPINLPGTLFNKAMKARKELAQILAKILSTRREMKHDYTDLLGSFMSEKEGLTDEQIADNIIGVIFAARDTTASVLTWILKYLGENPSVLQAVTEEQEAILKSKDNSGEEKVLSWEDTKKMPITSRVIQETLRIASILSFTFREAVEDVEYEGYLIPKGWKVMPLFRNIHHSPENFKEPEKFDPSRFEVAPKPNTFMPFGNGIHSCPGNELAKVEILVLLHHLSTKYRWSMVGAQNGIQYGPFPLPQNGLPIKLFLKT</sequence>
<dbReference type="InterPro" id="IPR002401">
    <property type="entry name" value="Cyt_P450_E_grp-I"/>
</dbReference>
<dbReference type="GO" id="GO:0020037">
    <property type="term" value="F:heme binding"/>
    <property type="evidence" value="ECO:0007669"/>
    <property type="project" value="InterPro"/>
</dbReference>
<evidence type="ECO:0000256" key="6">
    <source>
        <dbReference type="ARBA" id="ARBA00022723"/>
    </source>
</evidence>
<evidence type="ECO:0000256" key="10">
    <source>
        <dbReference type="ARBA" id="ARBA00023033"/>
    </source>
</evidence>
<comment type="subcellular location">
    <subcellularLocation>
        <location evidence="2">Membrane</location>
        <topology evidence="2">Single-pass membrane protein</topology>
    </subcellularLocation>
</comment>
<proteinExistence type="inferred from homology"/>
<keyword evidence="4 15" id="KW-0349">Heme</keyword>
<reference evidence="18" key="1">
    <citation type="journal article" date="2023" name="Science">
        <title>Elucidation of the pathway for biosynthesis of saponin adjuvants from the soapbark tree.</title>
        <authorList>
            <person name="Reed J."/>
            <person name="Orme A."/>
            <person name="El-Demerdash A."/>
            <person name="Owen C."/>
            <person name="Martin L.B.B."/>
            <person name="Misra R.C."/>
            <person name="Kikuchi S."/>
            <person name="Rejzek M."/>
            <person name="Martin A.C."/>
            <person name="Harkess A."/>
            <person name="Leebens-Mack J."/>
            <person name="Louveau T."/>
            <person name="Stephenson M.J."/>
            <person name="Osbourn A."/>
        </authorList>
    </citation>
    <scope>NUCLEOTIDE SEQUENCE</scope>
    <source>
        <strain evidence="18">S10</strain>
    </source>
</reference>
<evidence type="ECO:0000256" key="12">
    <source>
        <dbReference type="ARBA" id="ARBA00050609"/>
    </source>
</evidence>
<dbReference type="InterPro" id="IPR017972">
    <property type="entry name" value="Cyt_P450_CS"/>
</dbReference>
<organism evidence="18 19">
    <name type="scientific">Quillaja saponaria</name>
    <name type="common">Soap bark tree</name>
    <dbReference type="NCBI Taxonomy" id="32244"/>
    <lineage>
        <taxon>Eukaryota</taxon>
        <taxon>Viridiplantae</taxon>
        <taxon>Streptophyta</taxon>
        <taxon>Embryophyta</taxon>
        <taxon>Tracheophyta</taxon>
        <taxon>Spermatophyta</taxon>
        <taxon>Magnoliopsida</taxon>
        <taxon>eudicotyledons</taxon>
        <taxon>Gunneridae</taxon>
        <taxon>Pentapetalae</taxon>
        <taxon>rosids</taxon>
        <taxon>fabids</taxon>
        <taxon>Fabales</taxon>
        <taxon>Quillajaceae</taxon>
        <taxon>Quillaja</taxon>
    </lineage>
</organism>
<dbReference type="PANTHER" id="PTHR24286">
    <property type="entry name" value="CYTOCHROME P450 26"/>
    <property type="match status" value="1"/>
</dbReference>
<dbReference type="PANTHER" id="PTHR24286:SF10">
    <property type="entry name" value="ABSCISIC ACID 8'-HYDROXYLASE 1"/>
    <property type="match status" value="1"/>
</dbReference>
<evidence type="ECO:0000256" key="5">
    <source>
        <dbReference type="ARBA" id="ARBA00022692"/>
    </source>
</evidence>
<comment type="cofactor">
    <cofactor evidence="1 15">
        <name>heme</name>
        <dbReference type="ChEBI" id="CHEBI:30413"/>
    </cofactor>
</comment>
<evidence type="ECO:0000256" key="14">
    <source>
        <dbReference type="ARBA" id="ARBA00066338"/>
    </source>
</evidence>
<dbReference type="GO" id="GO:0009687">
    <property type="term" value="P:abscisic acid metabolic process"/>
    <property type="evidence" value="ECO:0007669"/>
    <property type="project" value="TreeGrafter"/>
</dbReference>
<keyword evidence="5 17" id="KW-0812">Transmembrane</keyword>
<dbReference type="Proteomes" id="UP001163823">
    <property type="component" value="Chromosome 10"/>
</dbReference>
<dbReference type="InterPro" id="IPR001128">
    <property type="entry name" value="Cyt_P450"/>
</dbReference>
<keyword evidence="9 15" id="KW-0408">Iron</keyword>
<evidence type="ECO:0000313" key="19">
    <source>
        <dbReference type="Proteomes" id="UP001163823"/>
    </source>
</evidence>
<keyword evidence="10 16" id="KW-0503">Monooxygenase</keyword>
<dbReference type="Gene3D" id="1.10.630.10">
    <property type="entry name" value="Cytochrome P450"/>
    <property type="match status" value="1"/>
</dbReference>
<dbReference type="InterPro" id="IPR036396">
    <property type="entry name" value="Cyt_P450_sf"/>
</dbReference>
<keyword evidence="7 17" id="KW-1133">Transmembrane helix</keyword>
<dbReference type="GO" id="GO:0005506">
    <property type="term" value="F:iron ion binding"/>
    <property type="evidence" value="ECO:0007669"/>
    <property type="project" value="InterPro"/>
</dbReference>
<evidence type="ECO:0000256" key="13">
    <source>
        <dbReference type="ARBA" id="ARBA00060633"/>
    </source>
</evidence>
<evidence type="ECO:0000256" key="7">
    <source>
        <dbReference type="ARBA" id="ARBA00022989"/>
    </source>
</evidence>
<dbReference type="CDD" id="cd11043">
    <property type="entry name" value="CYP90-like"/>
    <property type="match status" value="1"/>
</dbReference>
<comment type="catalytic activity">
    <reaction evidence="12">
        <text>2-cis-(+)-abscisate + reduced [NADPH--hemoprotein reductase] + O2 = (+)-8'-hydroxyabscisate + oxidized [NADPH--hemoprotein reductase] + H2O + H(+)</text>
        <dbReference type="Rhea" id="RHEA:12897"/>
        <dbReference type="Rhea" id="RHEA-COMP:11964"/>
        <dbReference type="Rhea" id="RHEA-COMP:11965"/>
        <dbReference type="ChEBI" id="CHEBI:15377"/>
        <dbReference type="ChEBI" id="CHEBI:15378"/>
        <dbReference type="ChEBI" id="CHEBI:15379"/>
        <dbReference type="ChEBI" id="CHEBI:37569"/>
        <dbReference type="ChEBI" id="CHEBI:57618"/>
        <dbReference type="ChEBI" id="CHEBI:58210"/>
        <dbReference type="ChEBI" id="CHEBI:58490"/>
        <dbReference type="EC" id="1.14.14.137"/>
    </reaction>
</comment>
<comment type="caution">
    <text evidence="18">The sequence shown here is derived from an EMBL/GenBank/DDBJ whole genome shotgun (WGS) entry which is preliminary data.</text>
</comment>
<dbReference type="PRINTS" id="PR00463">
    <property type="entry name" value="EP450I"/>
</dbReference>
<feature type="transmembrane region" description="Helical" evidence="17">
    <location>
        <begin position="7"/>
        <end position="27"/>
    </location>
</feature>
<name>A0AAD7PFM3_QUISA</name>
<evidence type="ECO:0000313" key="18">
    <source>
        <dbReference type="EMBL" id="KAJ7953292.1"/>
    </source>
</evidence>
<dbReference type="Pfam" id="PF00067">
    <property type="entry name" value="p450"/>
    <property type="match status" value="1"/>
</dbReference>
<keyword evidence="11 17" id="KW-0472">Membrane</keyword>
<evidence type="ECO:0000256" key="15">
    <source>
        <dbReference type="PIRSR" id="PIRSR602401-1"/>
    </source>
</evidence>
<evidence type="ECO:0000256" key="11">
    <source>
        <dbReference type="ARBA" id="ARBA00023136"/>
    </source>
</evidence>
<evidence type="ECO:0000256" key="9">
    <source>
        <dbReference type="ARBA" id="ARBA00023004"/>
    </source>
</evidence>
<gene>
    <name evidence="18" type="ORF">O6P43_025016</name>
</gene>
<protein>
    <recommendedName>
        <fullName evidence="14">(+)-abscisic acid 8'-hydroxylase</fullName>
        <ecNumber evidence="14">1.14.14.137</ecNumber>
    </recommendedName>
</protein>
<keyword evidence="6 15" id="KW-0479">Metal-binding</keyword>
<feature type="binding site" description="axial binding residue" evidence="15">
    <location>
        <position position="414"/>
    </location>
    <ligand>
        <name>heme</name>
        <dbReference type="ChEBI" id="CHEBI:30413"/>
    </ligand>
    <ligandPart>
        <name>Fe</name>
        <dbReference type="ChEBI" id="CHEBI:18248"/>
    </ligandPart>
</feature>
<evidence type="ECO:0000256" key="3">
    <source>
        <dbReference type="ARBA" id="ARBA00010617"/>
    </source>
</evidence>
<accession>A0AAD7PFM3</accession>
<dbReference type="PRINTS" id="PR00385">
    <property type="entry name" value="P450"/>
</dbReference>
<dbReference type="KEGG" id="qsa:O6P43_025016"/>
<evidence type="ECO:0000256" key="17">
    <source>
        <dbReference type="SAM" id="Phobius"/>
    </source>
</evidence>